<evidence type="ECO:0000256" key="1">
    <source>
        <dbReference type="ARBA" id="ARBA00005306"/>
    </source>
</evidence>
<dbReference type="EC" id="6.3.5.-" evidence="10"/>
<dbReference type="NCBIfam" id="NF004014">
    <property type="entry name" value="PRK05477.1-4"/>
    <property type="match status" value="1"/>
</dbReference>
<keyword evidence="6 10" id="KW-0648">Protein biosynthesis</keyword>
<dbReference type="PANTHER" id="PTHR11659">
    <property type="entry name" value="GLUTAMYL-TRNA GLN AMIDOTRANSFERASE SUBUNIT B MITOCHONDRIAL AND PROKARYOTIC PET112-RELATED"/>
    <property type="match status" value="1"/>
</dbReference>
<dbReference type="Gene3D" id="1.10.10.410">
    <property type="match status" value="1"/>
</dbReference>
<dbReference type="SUPFAM" id="SSF89095">
    <property type="entry name" value="GatB/YqeY motif"/>
    <property type="match status" value="1"/>
</dbReference>
<proteinExistence type="inferred from homology"/>
<evidence type="ECO:0000256" key="3">
    <source>
        <dbReference type="ARBA" id="ARBA00022598"/>
    </source>
</evidence>
<evidence type="ECO:0000256" key="8">
    <source>
        <dbReference type="ARBA" id="ARBA00047380"/>
    </source>
</evidence>
<dbReference type="Proteomes" id="UP000034600">
    <property type="component" value="Unassembled WGS sequence"/>
</dbReference>
<evidence type="ECO:0000256" key="7">
    <source>
        <dbReference type="ARBA" id="ARBA00024799"/>
    </source>
</evidence>
<dbReference type="Pfam" id="PF02934">
    <property type="entry name" value="GatB_N"/>
    <property type="match status" value="1"/>
</dbReference>
<evidence type="ECO:0000256" key="6">
    <source>
        <dbReference type="ARBA" id="ARBA00022917"/>
    </source>
</evidence>
<dbReference type="PROSITE" id="PS01234">
    <property type="entry name" value="GATB"/>
    <property type="match status" value="1"/>
</dbReference>
<dbReference type="NCBIfam" id="NF004012">
    <property type="entry name" value="PRK05477.1-2"/>
    <property type="match status" value="1"/>
</dbReference>
<evidence type="ECO:0000256" key="2">
    <source>
        <dbReference type="ARBA" id="ARBA00011123"/>
    </source>
</evidence>
<dbReference type="SMART" id="SM00845">
    <property type="entry name" value="GatB_Yqey"/>
    <property type="match status" value="1"/>
</dbReference>
<dbReference type="NCBIfam" id="TIGR00133">
    <property type="entry name" value="gatB"/>
    <property type="match status" value="1"/>
</dbReference>
<dbReference type="InterPro" id="IPR017958">
    <property type="entry name" value="Gln-tRNA_amidoTrfase_suB_CS"/>
</dbReference>
<accession>A0A0G1X7G2</accession>
<dbReference type="GO" id="GO:0016740">
    <property type="term" value="F:transferase activity"/>
    <property type="evidence" value="ECO:0007669"/>
    <property type="project" value="UniProtKB-KW"/>
</dbReference>
<comment type="catalytic activity">
    <reaction evidence="8 10">
        <text>L-aspartyl-tRNA(Asn) + L-glutamine + ATP + H2O = L-asparaginyl-tRNA(Asn) + L-glutamate + ADP + phosphate + 2 H(+)</text>
        <dbReference type="Rhea" id="RHEA:14513"/>
        <dbReference type="Rhea" id="RHEA-COMP:9674"/>
        <dbReference type="Rhea" id="RHEA-COMP:9677"/>
        <dbReference type="ChEBI" id="CHEBI:15377"/>
        <dbReference type="ChEBI" id="CHEBI:15378"/>
        <dbReference type="ChEBI" id="CHEBI:29985"/>
        <dbReference type="ChEBI" id="CHEBI:30616"/>
        <dbReference type="ChEBI" id="CHEBI:43474"/>
        <dbReference type="ChEBI" id="CHEBI:58359"/>
        <dbReference type="ChEBI" id="CHEBI:78515"/>
        <dbReference type="ChEBI" id="CHEBI:78516"/>
        <dbReference type="ChEBI" id="CHEBI:456216"/>
    </reaction>
</comment>
<keyword evidence="4 10" id="KW-0547">Nucleotide-binding</keyword>
<keyword evidence="3 10" id="KW-0436">Ligase</keyword>
<dbReference type="InterPro" id="IPR006075">
    <property type="entry name" value="Asn/Gln-tRNA_Trfase_suB/E_cat"/>
</dbReference>
<name>A0A0G1X7G2_9BACT</name>
<dbReference type="GO" id="GO:0006412">
    <property type="term" value="P:translation"/>
    <property type="evidence" value="ECO:0007669"/>
    <property type="project" value="UniProtKB-UniRule"/>
</dbReference>
<organism evidence="12 13">
    <name type="scientific">Candidatus Jorgensenbacteria bacterium GW2011_GWC1_48_8</name>
    <dbReference type="NCBI Taxonomy" id="1618666"/>
    <lineage>
        <taxon>Bacteria</taxon>
        <taxon>Candidatus Joergenseniibacteriota</taxon>
    </lineage>
</organism>
<dbReference type="InterPro" id="IPR003789">
    <property type="entry name" value="Asn/Gln_tRNA_amidoTrase-B-like"/>
</dbReference>
<evidence type="ECO:0000256" key="4">
    <source>
        <dbReference type="ARBA" id="ARBA00022741"/>
    </source>
</evidence>
<evidence type="ECO:0000313" key="13">
    <source>
        <dbReference type="Proteomes" id="UP000034600"/>
    </source>
</evidence>
<comment type="catalytic activity">
    <reaction evidence="9 10">
        <text>L-glutamyl-tRNA(Gln) + L-glutamine + ATP + H2O = L-glutaminyl-tRNA(Gln) + L-glutamate + ADP + phosphate + H(+)</text>
        <dbReference type="Rhea" id="RHEA:17521"/>
        <dbReference type="Rhea" id="RHEA-COMP:9681"/>
        <dbReference type="Rhea" id="RHEA-COMP:9684"/>
        <dbReference type="ChEBI" id="CHEBI:15377"/>
        <dbReference type="ChEBI" id="CHEBI:15378"/>
        <dbReference type="ChEBI" id="CHEBI:29985"/>
        <dbReference type="ChEBI" id="CHEBI:30616"/>
        <dbReference type="ChEBI" id="CHEBI:43474"/>
        <dbReference type="ChEBI" id="CHEBI:58359"/>
        <dbReference type="ChEBI" id="CHEBI:78520"/>
        <dbReference type="ChEBI" id="CHEBI:78521"/>
        <dbReference type="ChEBI" id="CHEBI:456216"/>
    </reaction>
</comment>
<protein>
    <recommendedName>
        <fullName evidence="10">Aspartyl/glutamyl-tRNA(Asn/Gln) amidotransferase subunit B</fullName>
        <shortName evidence="10">Asp/Glu-ADT subunit B</shortName>
        <ecNumber evidence="10">6.3.5.-</ecNumber>
    </recommendedName>
</protein>
<dbReference type="SUPFAM" id="SSF55931">
    <property type="entry name" value="Glutamine synthetase/guanido kinase"/>
    <property type="match status" value="1"/>
</dbReference>
<dbReference type="EMBL" id="LCPO01000022">
    <property type="protein sequence ID" value="KKU98568.1"/>
    <property type="molecule type" value="Genomic_DNA"/>
</dbReference>
<comment type="caution">
    <text evidence="12">The sequence shown here is derived from an EMBL/GenBank/DDBJ whole genome shotgun (WGS) entry which is preliminary data.</text>
</comment>
<dbReference type="InterPro" id="IPR017959">
    <property type="entry name" value="Asn/Gln-tRNA_amidoTrfase_suB/E"/>
</dbReference>
<dbReference type="InterPro" id="IPR023168">
    <property type="entry name" value="GatB_Yqey_C_2"/>
</dbReference>
<feature type="domain" description="Asn/Gln amidotransferase" evidence="11">
    <location>
        <begin position="334"/>
        <end position="461"/>
    </location>
</feature>
<dbReference type="HAMAP" id="MF_00121">
    <property type="entry name" value="GatB"/>
    <property type="match status" value="1"/>
</dbReference>
<keyword evidence="12" id="KW-0808">Transferase</keyword>
<dbReference type="PATRIC" id="fig|1618666.3.peg.520"/>
<evidence type="ECO:0000313" key="12">
    <source>
        <dbReference type="EMBL" id="KKU98568.1"/>
    </source>
</evidence>
<comment type="similarity">
    <text evidence="1 10">Belongs to the GatB/GatE family. GatB subfamily.</text>
</comment>
<dbReference type="GO" id="GO:0050566">
    <property type="term" value="F:asparaginyl-tRNA synthase (glutamine-hydrolyzing) activity"/>
    <property type="evidence" value="ECO:0007669"/>
    <property type="project" value="RHEA"/>
</dbReference>
<gene>
    <name evidence="10" type="primary">gatB</name>
    <name evidence="12" type="ORF">UY32_C0022G0003</name>
</gene>
<dbReference type="InterPro" id="IPR018027">
    <property type="entry name" value="Asn/Gln_amidotransferase"/>
</dbReference>
<evidence type="ECO:0000256" key="5">
    <source>
        <dbReference type="ARBA" id="ARBA00022840"/>
    </source>
</evidence>
<comment type="function">
    <text evidence="7 10">Allows the formation of correctly charged Asn-tRNA(Asn) or Gln-tRNA(Gln) through the transamidation of misacylated Asp-tRNA(Asn) or Glu-tRNA(Gln) in organisms which lack either or both of asparaginyl-tRNA or glutaminyl-tRNA synthetases. The reaction takes place in the presence of glutamine and ATP through an activated phospho-Asp-tRNA(Asn) or phospho-Glu-tRNA(Gln).</text>
</comment>
<sequence length="468" mass="52693">MKYFPTIGLEIHVQLVTKSKMFCRCDNNAEGKAPNTVTCPVCMGFPGTLPVGNKQALAWGVQAALALNCEVNKFQRFDRKNYFYPDLPKGYQISQFFFPVGENGQITIDYQPDTGAERKEFSVRIKRLHLEEDAGKLVHGKDGTLVDFNRCGTPLMEIVTEPDMHDSKDARAFMQELQRIVRTLSVSMADMEKGHLRVDANISLAPEGSSKLGTLVELKNMNSFKFVDKALEYEVKRQTEVLEKGDRIIKETRGWDEKTGTTLSQRTKEESTDYRYFPEPDLPPIVITDAEIAQWKNKLPQLPADLRRQAVDKGLPYGRVIELQDAGNLGKVLDLLDTNKSADIYVTANWVNKEFPKAKYLEDFVLTVKQHNLSNNEALQLYDLVKKHKLSPSELVDKIEKIDETAINAAVQAIINAHTDTVAQYKAGEKKVIGFLIGQVMAKLSGKADPTTIKEILERILGETRPTI</sequence>
<comment type="subunit">
    <text evidence="2 10">Heterotrimer of A, B and C subunits.</text>
</comment>
<dbReference type="InterPro" id="IPR004413">
    <property type="entry name" value="GatB"/>
</dbReference>
<dbReference type="GO" id="GO:0005524">
    <property type="term" value="F:ATP binding"/>
    <property type="evidence" value="ECO:0007669"/>
    <property type="project" value="UniProtKB-KW"/>
</dbReference>
<evidence type="ECO:0000259" key="11">
    <source>
        <dbReference type="SMART" id="SM00845"/>
    </source>
</evidence>
<evidence type="ECO:0000256" key="9">
    <source>
        <dbReference type="ARBA" id="ARBA00047913"/>
    </source>
</evidence>
<reference evidence="12 13" key="1">
    <citation type="journal article" date="2015" name="Nature">
        <title>rRNA introns, odd ribosomes, and small enigmatic genomes across a large radiation of phyla.</title>
        <authorList>
            <person name="Brown C.T."/>
            <person name="Hug L.A."/>
            <person name="Thomas B.C."/>
            <person name="Sharon I."/>
            <person name="Castelle C.J."/>
            <person name="Singh A."/>
            <person name="Wilkins M.J."/>
            <person name="Williams K.H."/>
            <person name="Banfield J.F."/>
        </authorList>
    </citation>
    <scope>NUCLEOTIDE SEQUENCE [LARGE SCALE GENOMIC DNA]</scope>
</reference>
<dbReference type="GO" id="GO:0050567">
    <property type="term" value="F:glutaminyl-tRNA synthase (glutamine-hydrolyzing) activity"/>
    <property type="evidence" value="ECO:0007669"/>
    <property type="project" value="UniProtKB-UniRule"/>
</dbReference>
<dbReference type="AlphaFoldDB" id="A0A0G1X7G2"/>
<dbReference type="InterPro" id="IPR014746">
    <property type="entry name" value="Gln_synth/guanido_kin_cat_dom"/>
</dbReference>
<dbReference type="Pfam" id="PF02637">
    <property type="entry name" value="GatB_Yqey"/>
    <property type="match status" value="1"/>
</dbReference>
<evidence type="ECO:0000256" key="10">
    <source>
        <dbReference type="HAMAP-Rule" id="MF_00121"/>
    </source>
</evidence>
<keyword evidence="5 10" id="KW-0067">ATP-binding</keyword>
<dbReference type="FunFam" id="1.10.10.410:FF:000001">
    <property type="entry name" value="Aspartyl/glutamyl-tRNA(Asn/Gln) amidotransferase subunit B"/>
    <property type="match status" value="1"/>
</dbReference>